<dbReference type="Proteomes" id="UP000075882">
    <property type="component" value="Unassembled WGS sequence"/>
</dbReference>
<dbReference type="PANTHER" id="PTHR10416:SF0">
    <property type="entry name" value="DNA POLYMERASE DELTA SUBUNIT 2"/>
    <property type="match status" value="1"/>
</dbReference>
<dbReference type="GO" id="GO:0003677">
    <property type="term" value="F:DNA binding"/>
    <property type="evidence" value="ECO:0007669"/>
    <property type="project" value="InterPro"/>
</dbReference>
<dbReference type="Pfam" id="PF18018">
    <property type="entry name" value="DNA_pol_D_N"/>
    <property type="match status" value="1"/>
</dbReference>
<dbReference type="GO" id="GO:0043625">
    <property type="term" value="C:delta DNA polymerase complex"/>
    <property type="evidence" value="ECO:0007669"/>
    <property type="project" value="TreeGrafter"/>
</dbReference>
<dbReference type="Pfam" id="PF04042">
    <property type="entry name" value="DNA_pol_E_B"/>
    <property type="match status" value="1"/>
</dbReference>
<feature type="domain" description="DNA polymerase alpha/delta/epsilon subunit B" evidence="5">
    <location>
        <begin position="237"/>
        <end position="448"/>
    </location>
</feature>
<dbReference type="GO" id="GO:1902969">
    <property type="term" value="P:mitotic DNA replication"/>
    <property type="evidence" value="ECO:0007669"/>
    <property type="project" value="UniProtKB-ARBA"/>
</dbReference>
<dbReference type="VEuPathDB" id="VectorBase:ACON2_038885"/>
<protein>
    <recommendedName>
        <fullName evidence="8">DNA polymerase delta subunit 2</fullName>
    </recommendedName>
</protein>
<evidence type="ECO:0000256" key="3">
    <source>
        <dbReference type="ARBA" id="ARBA00022705"/>
    </source>
</evidence>
<dbReference type="Gene3D" id="3.60.21.50">
    <property type="match status" value="1"/>
</dbReference>
<keyword evidence="3" id="KW-0235">DNA replication</keyword>
<comment type="subcellular location">
    <subcellularLocation>
        <location evidence="1">Nucleus</location>
    </subcellularLocation>
</comment>
<dbReference type="InterPro" id="IPR041863">
    <property type="entry name" value="PolD2_C"/>
</dbReference>
<dbReference type="InterPro" id="IPR024826">
    <property type="entry name" value="DNA_pol_delta/II_ssu"/>
</dbReference>
<dbReference type="InterPro" id="IPR007185">
    <property type="entry name" value="DNA_pol_a/d/e_bsu"/>
</dbReference>
<dbReference type="GO" id="GO:0006271">
    <property type="term" value="P:DNA strand elongation involved in DNA replication"/>
    <property type="evidence" value="ECO:0007669"/>
    <property type="project" value="TreeGrafter"/>
</dbReference>
<sequence>LSFLARCQSRRKNGLFWSVHVASLLQRSAVKRAEEKTRIHSTSTMLFPDDTNFSSPSSEGGAFERLKVPYTYRSECYHFAKKDFSKQFAFIYASRLEEMLKLLEDSVQKKWGTEMPIKRLADLREDCPHKCVIIGTLFKHQELKPSILREISEENQLAPQPPRSHYTNDNDILILEDALQRIKLVGKIDVHSIVTGVVCAVMGYEESDGRFFVEDYIFYQGAPQRELQPLQTSPLLVLISGLNESAANDFSTPLELLQQWVFGNLEGLLDGHDWEAASIVRIVIAGNSVKASPKPKNHHSSKVTTETDALLGAVKTVDSLIHNLAQSVPIDLMPGEFDPANHMLPQQPMHHCLFPRSKAFASFRGVPNPYAFDLADRYVVGTSGQNVLDVMRYSKIESPLEALKATLRWGHLIPTAPDTLPCYPYYEKDPFIIGECPHVYFAGNVGEFSTEMWTGAGGQRTRLVCVPSFADSQTVAVVNLRTMECRKVSFKVGGFEGEE</sequence>
<dbReference type="InterPro" id="IPR040663">
    <property type="entry name" value="DNA_pol_D_N"/>
</dbReference>
<keyword evidence="4" id="KW-0539">Nucleus</keyword>
<dbReference type="CDD" id="cd07387">
    <property type="entry name" value="MPP_PolD2_C"/>
    <property type="match status" value="1"/>
</dbReference>
<dbReference type="EnsemblMetazoa" id="ACOM040696-RA">
    <property type="protein sequence ID" value="ACOM040696-PA.1"/>
    <property type="gene ID" value="ACOM040696"/>
</dbReference>
<evidence type="ECO:0000259" key="6">
    <source>
        <dbReference type="Pfam" id="PF18018"/>
    </source>
</evidence>
<comment type="similarity">
    <text evidence="2">Belongs to the DNA polymerase delta/II small subunit family.</text>
</comment>
<evidence type="ECO:0000259" key="5">
    <source>
        <dbReference type="Pfam" id="PF04042"/>
    </source>
</evidence>
<dbReference type="AlphaFoldDB" id="A0A8W7Q0P9"/>
<evidence type="ECO:0000256" key="4">
    <source>
        <dbReference type="ARBA" id="ARBA00023242"/>
    </source>
</evidence>
<evidence type="ECO:0008006" key="8">
    <source>
        <dbReference type="Google" id="ProtNLM"/>
    </source>
</evidence>
<feature type="domain" description="DNA polymerase delta subunit OB-fold" evidence="6">
    <location>
        <begin position="87"/>
        <end position="216"/>
    </location>
</feature>
<organism evidence="7">
    <name type="scientific">Anopheles coluzzii</name>
    <name type="common">African malaria mosquito</name>
    <dbReference type="NCBI Taxonomy" id="1518534"/>
    <lineage>
        <taxon>Eukaryota</taxon>
        <taxon>Metazoa</taxon>
        <taxon>Ecdysozoa</taxon>
        <taxon>Arthropoda</taxon>
        <taxon>Hexapoda</taxon>
        <taxon>Insecta</taxon>
        <taxon>Pterygota</taxon>
        <taxon>Neoptera</taxon>
        <taxon>Endopterygota</taxon>
        <taxon>Diptera</taxon>
        <taxon>Nematocera</taxon>
        <taxon>Culicoidea</taxon>
        <taxon>Culicidae</taxon>
        <taxon>Anophelinae</taxon>
        <taxon>Anopheles</taxon>
    </lineage>
</organism>
<name>A0A8W7Q0P9_ANOCL</name>
<evidence type="ECO:0000313" key="7">
    <source>
        <dbReference type="EnsemblMetazoa" id="ACOM040696-PA.1"/>
    </source>
</evidence>
<accession>A0A8W7Q0P9</accession>
<evidence type="ECO:0000256" key="1">
    <source>
        <dbReference type="ARBA" id="ARBA00004123"/>
    </source>
</evidence>
<reference evidence="7" key="1">
    <citation type="submission" date="2022-08" db="UniProtKB">
        <authorList>
            <consortium name="EnsemblMetazoa"/>
        </authorList>
    </citation>
    <scope>IDENTIFICATION</scope>
</reference>
<dbReference type="PANTHER" id="PTHR10416">
    <property type="entry name" value="DNA POLYMERASE DELTA SUBUNIT 2"/>
    <property type="match status" value="1"/>
</dbReference>
<dbReference type="FunFam" id="3.60.21.50:FF:000002">
    <property type="entry name" value="DNA polymerase delta small subunit"/>
    <property type="match status" value="1"/>
</dbReference>
<evidence type="ECO:0000256" key="2">
    <source>
        <dbReference type="ARBA" id="ARBA00006035"/>
    </source>
</evidence>
<proteinExistence type="inferred from homology"/>